<dbReference type="Pfam" id="PF00638">
    <property type="entry name" value="Ran_BP1"/>
    <property type="match status" value="1"/>
</dbReference>
<feature type="compositionally biased region" description="Low complexity" evidence="4">
    <location>
        <begin position="489"/>
        <end position="510"/>
    </location>
</feature>
<evidence type="ECO:0000256" key="1">
    <source>
        <dbReference type="ARBA" id="ARBA00004123"/>
    </source>
</evidence>
<evidence type="ECO:0000313" key="7">
    <source>
        <dbReference type="Proteomes" id="UP001054945"/>
    </source>
</evidence>
<dbReference type="EMBL" id="BPLR01001825">
    <property type="protein sequence ID" value="GIX66853.1"/>
    <property type="molecule type" value="Genomic_DNA"/>
</dbReference>
<evidence type="ECO:0000256" key="3">
    <source>
        <dbReference type="SAM" id="Coils"/>
    </source>
</evidence>
<reference evidence="6 7" key="1">
    <citation type="submission" date="2021-06" db="EMBL/GenBank/DDBJ databases">
        <title>Caerostris extrusa draft genome.</title>
        <authorList>
            <person name="Kono N."/>
            <person name="Arakawa K."/>
        </authorList>
    </citation>
    <scope>NUCLEOTIDE SEQUENCE [LARGE SCALE GENOMIC DNA]</scope>
</reference>
<feature type="compositionally biased region" description="Low complexity" evidence="4">
    <location>
        <begin position="225"/>
        <end position="238"/>
    </location>
</feature>
<feature type="region of interest" description="Disordered" evidence="4">
    <location>
        <begin position="113"/>
        <end position="144"/>
    </location>
</feature>
<dbReference type="InterPro" id="IPR000156">
    <property type="entry name" value="Ran_bind_dom"/>
</dbReference>
<dbReference type="PANTHER" id="PTHR23138:SF142">
    <property type="entry name" value="RAN-BINDING PROTEIN 3B-RELATED"/>
    <property type="match status" value="1"/>
</dbReference>
<feature type="region of interest" description="Disordered" evidence="4">
    <location>
        <begin position="172"/>
        <end position="192"/>
    </location>
</feature>
<keyword evidence="3" id="KW-0175">Coiled coil</keyword>
<dbReference type="InterPro" id="IPR045255">
    <property type="entry name" value="RanBP1-like"/>
</dbReference>
<dbReference type="GO" id="GO:0005634">
    <property type="term" value="C:nucleus"/>
    <property type="evidence" value="ECO:0007669"/>
    <property type="project" value="UniProtKB-SubCell"/>
</dbReference>
<evidence type="ECO:0000256" key="4">
    <source>
        <dbReference type="SAM" id="MobiDB-lite"/>
    </source>
</evidence>
<proteinExistence type="predicted"/>
<dbReference type="CDD" id="cd13180">
    <property type="entry name" value="RanBD_RanBP3"/>
    <property type="match status" value="1"/>
</dbReference>
<gene>
    <name evidence="6" type="primary">RANBP3</name>
    <name evidence="6" type="ORF">CEXT_709861</name>
</gene>
<dbReference type="AlphaFoldDB" id="A0AAV4M385"/>
<feature type="coiled-coil region" evidence="3">
    <location>
        <begin position="286"/>
        <end position="322"/>
    </location>
</feature>
<protein>
    <submittedName>
        <fullName evidence="6">Ran-binding protein 3</fullName>
    </submittedName>
</protein>
<evidence type="ECO:0000259" key="5">
    <source>
        <dbReference type="PROSITE" id="PS50196"/>
    </source>
</evidence>
<keyword evidence="7" id="KW-1185">Reference proteome</keyword>
<feature type="region of interest" description="Disordered" evidence="4">
    <location>
        <begin position="219"/>
        <end position="254"/>
    </location>
</feature>
<feature type="compositionally biased region" description="Polar residues" evidence="4">
    <location>
        <begin position="120"/>
        <end position="129"/>
    </location>
</feature>
<feature type="compositionally biased region" description="Basic and acidic residues" evidence="4">
    <location>
        <begin position="172"/>
        <end position="185"/>
    </location>
</feature>
<evidence type="ECO:0000313" key="6">
    <source>
        <dbReference type="EMBL" id="GIX66853.1"/>
    </source>
</evidence>
<keyword evidence="2" id="KW-0539">Nucleus</keyword>
<dbReference type="GO" id="GO:0006611">
    <property type="term" value="P:protein export from nucleus"/>
    <property type="evidence" value="ECO:0007669"/>
    <property type="project" value="TreeGrafter"/>
</dbReference>
<feature type="domain" description="RanBD1" evidence="5">
    <location>
        <begin position="320"/>
        <end position="406"/>
    </location>
</feature>
<dbReference type="SUPFAM" id="SSF50729">
    <property type="entry name" value="PH domain-like"/>
    <property type="match status" value="1"/>
</dbReference>
<dbReference type="Proteomes" id="UP001054945">
    <property type="component" value="Unassembled WGS sequence"/>
</dbReference>
<name>A0AAV4M385_CAEEX</name>
<comment type="caution">
    <text evidence="6">The sequence shown here is derived from an EMBL/GenBank/DDBJ whole genome shotgun (WGS) entry which is preliminary data.</text>
</comment>
<sequence>MSPLYVANPQFSLKQGPLLTINHNKISGYHLSTFYLKKKNNIKVSSLVRGASSSSNSVDEVEDRQEEPPSYFISNFSSNTNDNCAAVTSSGHMGSGSQVFLLGKETGNSAASNPFAIKPSQPTRSVADSTDNKETRPLLAPPTFKLNSDSPKIVLRPSALSIQAEKLKQMNKHEDGVKQEGKENSSTESNVAKIFRLGTGESNGKIPKIENLASAISTSTDNCATSSPSKPSSTVGSTFSMAEKNSEEHSTNGSFIFGQNLHERALNYGKPHEQPSSPTDSHNLTFEEAALQKEELEKMERQNQEEKLKKSLSESAKEYESKQVKRKFDEVAVITGEEEESNVLQINCKLFSFDKVNMNWQERGRGLLRLNDKDCKGNLHSRVVMRIHGSLRVVLNTKVWAGMSVEHPSKKTVRLTAYDPQGVKVFLVMAQPKDAEQLFHALDWRVATLKAQDVSSTKPSLRNNENQSTIEEATSSSNLPDASCEDSCDNSSSKDISYSDSGCGGADSSSETNFVPHEPSVDATSDGAADSTEIQS</sequence>
<organism evidence="6 7">
    <name type="scientific">Caerostris extrusa</name>
    <name type="common">Bark spider</name>
    <name type="synonym">Caerostris bankana</name>
    <dbReference type="NCBI Taxonomy" id="172846"/>
    <lineage>
        <taxon>Eukaryota</taxon>
        <taxon>Metazoa</taxon>
        <taxon>Ecdysozoa</taxon>
        <taxon>Arthropoda</taxon>
        <taxon>Chelicerata</taxon>
        <taxon>Arachnida</taxon>
        <taxon>Araneae</taxon>
        <taxon>Araneomorphae</taxon>
        <taxon>Entelegynae</taxon>
        <taxon>Araneoidea</taxon>
        <taxon>Araneidae</taxon>
        <taxon>Caerostris</taxon>
    </lineage>
</organism>
<dbReference type="PANTHER" id="PTHR23138">
    <property type="entry name" value="RAN BINDING PROTEIN"/>
    <property type="match status" value="1"/>
</dbReference>
<accession>A0AAV4M385</accession>
<feature type="region of interest" description="Disordered" evidence="4">
    <location>
        <begin position="453"/>
        <end position="536"/>
    </location>
</feature>
<feature type="compositionally biased region" description="Polar residues" evidence="4">
    <location>
        <begin position="453"/>
        <end position="480"/>
    </location>
</feature>
<dbReference type="PROSITE" id="PS50196">
    <property type="entry name" value="RANBD1"/>
    <property type="match status" value="1"/>
</dbReference>
<comment type="subcellular location">
    <subcellularLocation>
        <location evidence="1">Nucleus</location>
    </subcellularLocation>
</comment>
<evidence type="ECO:0000256" key="2">
    <source>
        <dbReference type="ARBA" id="ARBA00023242"/>
    </source>
</evidence>
<dbReference type="SMART" id="SM00160">
    <property type="entry name" value="RanBD"/>
    <property type="match status" value="1"/>
</dbReference>
<dbReference type="Gene3D" id="2.30.29.30">
    <property type="entry name" value="Pleckstrin-homology domain (PH domain)/Phosphotyrosine-binding domain (PTB)"/>
    <property type="match status" value="1"/>
</dbReference>
<dbReference type="InterPro" id="IPR011993">
    <property type="entry name" value="PH-like_dom_sf"/>
</dbReference>